<evidence type="ECO:0000313" key="2">
    <source>
        <dbReference type="Proteomes" id="UP000539313"/>
    </source>
</evidence>
<organism evidence="1 2">
    <name type="scientific">Thermomonospora cellulosilytica</name>
    <dbReference type="NCBI Taxonomy" id="1411118"/>
    <lineage>
        <taxon>Bacteria</taxon>
        <taxon>Bacillati</taxon>
        <taxon>Actinomycetota</taxon>
        <taxon>Actinomycetes</taxon>
        <taxon>Streptosporangiales</taxon>
        <taxon>Thermomonosporaceae</taxon>
        <taxon>Thermomonospora</taxon>
    </lineage>
</organism>
<gene>
    <name evidence="1" type="ORF">HNR21_001949</name>
</gene>
<evidence type="ECO:0000313" key="1">
    <source>
        <dbReference type="EMBL" id="MBA9003067.1"/>
    </source>
</evidence>
<dbReference type="Proteomes" id="UP000539313">
    <property type="component" value="Unassembled WGS sequence"/>
</dbReference>
<name>A0A7W3MWG3_9ACTN</name>
<dbReference type="AlphaFoldDB" id="A0A7W3MWG3"/>
<keyword evidence="2" id="KW-1185">Reference proteome</keyword>
<proteinExistence type="predicted"/>
<comment type="caution">
    <text evidence="1">The sequence shown here is derived from an EMBL/GenBank/DDBJ whole genome shotgun (WGS) entry which is preliminary data.</text>
</comment>
<protein>
    <submittedName>
        <fullName evidence="1">Uncharacterized protein</fullName>
    </submittedName>
</protein>
<dbReference type="RefSeq" id="WP_182704941.1">
    <property type="nucleotide sequence ID" value="NZ_JACJII010000001.1"/>
</dbReference>
<accession>A0A7W3MWG3</accession>
<reference evidence="1 2" key="1">
    <citation type="submission" date="2020-08" db="EMBL/GenBank/DDBJ databases">
        <title>Sequencing the genomes of 1000 actinobacteria strains.</title>
        <authorList>
            <person name="Klenk H.-P."/>
        </authorList>
    </citation>
    <scope>NUCLEOTIDE SEQUENCE [LARGE SCALE GENOMIC DNA]</scope>
    <source>
        <strain evidence="1 2">DSM 45823</strain>
    </source>
</reference>
<sequence length="107" mass="11704">MEFDASRNRTLTAEPFAAHSTKAHLSALADTLEKAGMRARIIDRSTGPDVMRCWNPQVMCTSLEVTCQQHPERDELAFFMGGEVLAAADRPEDAAAILTERLQGCGP</sequence>
<dbReference type="EMBL" id="JACJII010000001">
    <property type="protein sequence ID" value="MBA9003067.1"/>
    <property type="molecule type" value="Genomic_DNA"/>
</dbReference>